<gene>
    <name evidence="1" type="ORF">Pan241w_37690</name>
</gene>
<reference evidence="1 2" key="1">
    <citation type="submission" date="2019-02" db="EMBL/GenBank/DDBJ databases">
        <title>Deep-cultivation of Planctomycetes and their phenomic and genomic characterization uncovers novel biology.</title>
        <authorList>
            <person name="Wiegand S."/>
            <person name="Jogler M."/>
            <person name="Boedeker C."/>
            <person name="Pinto D."/>
            <person name="Vollmers J."/>
            <person name="Rivas-Marin E."/>
            <person name="Kohn T."/>
            <person name="Peeters S.H."/>
            <person name="Heuer A."/>
            <person name="Rast P."/>
            <person name="Oberbeckmann S."/>
            <person name="Bunk B."/>
            <person name="Jeske O."/>
            <person name="Meyerdierks A."/>
            <person name="Storesund J.E."/>
            <person name="Kallscheuer N."/>
            <person name="Luecker S."/>
            <person name="Lage O.M."/>
            <person name="Pohl T."/>
            <person name="Merkel B.J."/>
            <person name="Hornburger P."/>
            <person name="Mueller R.-W."/>
            <person name="Bruemmer F."/>
            <person name="Labrenz M."/>
            <person name="Spormann A.M."/>
            <person name="Op den Camp H."/>
            <person name="Overmann J."/>
            <person name="Amann R."/>
            <person name="Jetten M.S.M."/>
            <person name="Mascher T."/>
            <person name="Medema M.H."/>
            <person name="Devos D.P."/>
            <person name="Kaster A.-K."/>
            <person name="Ovreas L."/>
            <person name="Rohde M."/>
            <person name="Galperin M.Y."/>
            <person name="Jogler C."/>
        </authorList>
    </citation>
    <scope>NUCLEOTIDE SEQUENCE [LARGE SCALE GENOMIC DNA]</scope>
    <source>
        <strain evidence="1 2">Pan241w</strain>
    </source>
</reference>
<accession>A0A517RIF6</accession>
<evidence type="ECO:0000313" key="2">
    <source>
        <dbReference type="Proteomes" id="UP000317171"/>
    </source>
</evidence>
<protein>
    <submittedName>
        <fullName evidence="1">Uncharacterized protein</fullName>
    </submittedName>
</protein>
<sequence>MPVNTCHSINAQLFLSAFIFLFISYSDLSADESVKSKQSIEWGQSVNGVRSALTSPKTNYVIGEPILLCYQLENRSPHDVMFYYEGYHSRCFKMEIFYLPQNRLTPNKGKSMKEAIDLTRYGKGIFHGTLFSSVRGFNIGSSSVLTWDFGDIPINHVYDMTLPGKYEITTKRMIHNAFVTTNTLKITIVKPQPENNDLQGAHVVPINLKK</sequence>
<dbReference type="Proteomes" id="UP000317171">
    <property type="component" value="Chromosome"/>
</dbReference>
<evidence type="ECO:0000313" key="1">
    <source>
        <dbReference type="EMBL" id="QDT43667.1"/>
    </source>
</evidence>
<dbReference type="EMBL" id="CP036269">
    <property type="protein sequence ID" value="QDT43667.1"/>
    <property type="molecule type" value="Genomic_DNA"/>
</dbReference>
<dbReference type="KEGG" id="gaz:Pan241w_37690"/>
<organism evidence="1 2">
    <name type="scientific">Gimesia alba</name>
    <dbReference type="NCBI Taxonomy" id="2527973"/>
    <lineage>
        <taxon>Bacteria</taxon>
        <taxon>Pseudomonadati</taxon>
        <taxon>Planctomycetota</taxon>
        <taxon>Planctomycetia</taxon>
        <taxon>Planctomycetales</taxon>
        <taxon>Planctomycetaceae</taxon>
        <taxon>Gimesia</taxon>
    </lineage>
</organism>
<proteinExistence type="predicted"/>
<dbReference type="AlphaFoldDB" id="A0A517RIF6"/>
<name>A0A517RIF6_9PLAN</name>
<keyword evidence="2" id="KW-1185">Reference proteome</keyword>